<comment type="similarity">
    <text evidence="3">Belongs to the glycosyl hydrolase 84 family.</text>
</comment>
<dbReference type="RefSeq" id="WP_133870607.1">
    <property type="nucleotide sequence ID" value="NZ_SOAU01000001.1"/>
</dbReference>
<dbReference type="InterPro" id="IPR011496">
    <property type="entry name" value="O-GlcNAcase_cat"/>
</dbReference>
<dbReference type="EMBL" id="SOAU01000001">
    <property type="protein sequence ID" value="TDT18386.1"/>
    <property type="molecule type" value="Genomic_DNA"/>
</dbReference>
<dbReference type="OrthoDB" id="9760892at2"/>
<evidence type="ECO:0000256" key="2">
    <source>
        <dbReference type="ARBA" id="ARBA00023295"/>
    </source>
</evidence>
<protein>
    <submittedName>
        <fullName evidence="5">Hyaluronoglucosaminidase</fullName>
    </submittedName>
</protein>
<evidence type="ECO:0000313" key="5">
    <source>
        <dbReference type="EMBL" id="TDT18386.1"/>
    </source>
</evidence>
<feature type="domain" description="GH84" evidence="4">
    <location>
        <begin position="100"/>
        <end position="373"/>
    </location>
</feature>
<dbReference type="Gene3D" id="3.20.20.80">
    <property type="entry name" value="Glycosidases"/>
    <property type="match status" value="1"/>
</dbReference>
<dbReference type="AlphaFoldDB" id="A0A4R7I6A2"/>
<sequence length="532" mass="58723">MNAPRRSGLTVEHADESMSHDAVAGVFDLIGVPHDEIVTVRRVGAAELLTDRLPTEESYRVVRDDDRWTIDAVTLRGVRWAAHDIADRRCPDGVVTPGFNRRGVIEGFYGTPWTHEERLDMIRFVASRRMNTFMYAPKDDPFLRARWREPHEGEAAERLAAAMACAAEHGVDMIVGVSPGLSMRYSSTADLAYLVDKIERLLDAGATTIAVLFDDIPPRLQHPVDVDRFTSLAEAHRTVANAVARHVRARAGTTLICPTEYHGRGDEPYATDLWRGLDPTIEVFWTGRAICSPEITTAEAVTFAHYAHRPPLYWDNYPVNDVAMTDEIHLAAFDRRDASLGDHCNGLLANAMEAAEASKISIATIADYLWDPHGYDSAASWQRAIELVAGGDRRDTTALARFCDAVRASCLSDPDPVELGEVLSHALFDVEYGDADRAVASVRSAAADIRRAAERLRSDDFGNTRLREQICPWVDKYALGADVVDAIATELVAPTDPSALAGLLARFVDDRHRVLGDVVPMTATDLLHRSHP</sequence>
<keyword evidence="6" id="KW-1185">Reference proteome</keyword>
<dbReference type="InterPro" id="IPR017853">
    <property type="entry name" value="GH"/>
</dbReference>
<dbReference type="GO" id="GO:1901135">
    <property type="term" value="P:carbohydrate derivative metabolic process"/>
    <property type="evidence" value="ECO:0007669"/>
    <property type="project" value="UniProtKB-ARBA"/>
</dbReference>
<evidence type="ECO:0000259" key="4">
    <source>
        <dbReference type="PROSITE" id="PS52009"/>
    </source>
</evidence>
<organism evidence="5 6">
    <name type="scientific">Ilumatobacter fluminis</name>
    <dbReference type="NCBI Taxonomy" id="467091"/>
    <lineage>
        <taxon>Bacteria</taxon>
        <taxon>Bacillati</taxon>
        <taxon>Actinomycetota</taxon>
        <taxon>Acidimicrobiia</taxon>
        <taxon>Acidimicrobiales</taxon>
        <taxon>Ilumatobacteraceae</taxon>
        <taxon>Ilumatobacter</taxon>
    </lineage>
</organism>
<reference evidence="5 6" key="1">
    <citation type="submission" date="2019-03" db="EMBL/GenBank/DDBJ databases">
        <title>Sequencing the genomes of 1000 actinobacteria strains.</title>
        <authorList>
            <person name="Klenk H.-P."/>
        </authorList>
    </citation>
    <scope>NUCLEOTIDE SEQUENCE [LARGE SCALE GENOMIC DNA]</scope>
    <source>
        <strain evidence="5 6">DSM 18936</strain>
    </source>
</reference>
<dbReference type="Pfam" id="PF07555">
    <property type="entry name" value="NAGidase"/>
    <property type="match status" value="1"/>
</dbReference>
<gene>
    <name evidence="5" type="ORF">BDK89_4006</name>
</gene>
<evidence type="ECO:0000313" key="6">
    <source>
        <dbReference type="Proteomes" id="UP000294558"/>
    </source>
</evidence>
<evidence type="ECO:0000256" key="1">
    <source>
        <dbReference type="ARBA" id="ARBA00022801"/>
    </source>
</evidence>
<dbReference type="Proteomes" id="UP000294558">
    <property type="component" value="Unassembled WGS sequence"/>
</dbReference>
<dbReference type="SUPFAM" id="SSF51445">
    <property type="entry name" value="(Trans)glycosidases"/>
    <property type="match status" value="1"/>
</dbReference>
<name>A0A4R7I6A2_9ACTN</name>
<dbReference type="InterPro" id="IPR051822">
    <property type="entry name" value="Glycosyl_Hydrolase_84"/>
</dbReference>
<keyword evidence="2 3" id="KW-0326">Glycosidase</keyword>
<dbReference type="GO" id="GO:0015929">
    <property type="term" value="F:hexosaminidase activity"/>
    <property type="evidence" value="ECO:0007669"/>
    <property type="project" value="UniProtKB-ARBA"/>
</dbReference>
<proteinExistence type="inferred from homology"/>
<dbReference type="PANTHER" id="PTHR13170:SF16">
    <property type="entry name" value="PROTEIN O-GLCNACASE"/>
    <property type="match status" value="1"/>
</dbReference>
<dbReference type="PANTHER" id="PTHR13170">
    <property type="entry name" value="O-GLCNACASE"/>
    <property type="match status" value="1"/>
</dbReference>
<keyword evidence="1 3" id="KW-0378">Hydrolase</keyword>
<comment type="caution">
    <text evidence="5">The sequence shown here is derived from an EMBL/GenBank/DDBJ whole genome shotgun (WGS) entry which is preliminary data.</text>
</comment>
<feature type="active site" description="Proton donor" evidence="3">
    <location>
        <position position="215"/>
    </location>
</feature>
<evidence type="ECO:0000256" key="3">
    <source>
        <dbReference type="PROSITE-ProRule" id="PRU01353"/>
    </source>
</evidence>
<accession>A0A4R7I6A2</accession>
<dbReference type="PROSITE" id="PS52009">
    <property type="entry name" value="GH84"/>
    <property type="match status" value="1"/>
</dbReference>